<dbReference type="HOGENOM" id="CLU_137509_0_0_1"/>
<reference evidence="2" key="2">
    <citation type="submission" date="2015-01" db="EMBL/GenBank/DDBJ databases">
        <title>Evolutionary Origins and Diversification of the Mycorrhizal Mutualists.</title>
        <authorList>
            <consortium name="DOE Joint Genome Institute"/>
            <consortium name="Mycorrhizal Genomics Consortium"/>
            <person name="Kohler A."/>
            <person name="Kuo A."/>
            <person name="Nagy L.G."/>
            <person name="Floudas D."/>
            <person name="Copeland A."/>
            <person name="Barry K.W."/>
            <person name="Cichocki N."/>
            <person name="Veneault-Fourrey C."/>
            <person name="LaButti K."/>
            <person name="Lindquist E.A."/>
            <person name="Lipzen A."/>
            <person name="Lundell T."/>
            <person name="Morin E."/>
            <person name="Murat C."/>
            <person name="Riley R."/>
            <person name="Ohm R."/>
            <person name="Sun H."/>
            <person name="Tunlid A."/>
            <person name="Henrissat B."/>
            <person name="Grigoriev I.V."/>
            <person name="Hibbett D.S."/>
            <person name="Martin F."/>
        </authorList>
    </citation>
    <scope>NUCLEOTIDE SEQUENCE [LARGE SCALE GENOMIC DNA]</scope>
    <source>
        <strain evidence="2">441</strain>
    </source>
</reference>
<dbReference type="EMBL" id="KN833745">
    <property type="protein sequence ID" value="KIK21928.1"/>
    <property type="molecule type" value="Genomic_DNA"/>
</dbReference>
<dbReference type="Proteomes" id="UP000054018">
    <property type="component" value="Unassembled WGS sequence"/>
</dbReference>
<accession>A0A0C9ZQC7</accession>
<sequence>MFVAPGDEAFTLSHEGGEHEAFEDLAWQVADAHGVCYQDSRTWHDHIELQTEHWMLQMERLINAYLDYCYHDTGDGLPAPEESEAGAQCLTDVELIDMFTRRRATLPYKLHHLYPNEALIYHGYIGCSPVLPTVAVSLHTLASYHQIHCICPQFGIQAQCKLLCHLHDVHLQPFL</sequence>
<evidence type="ECO:0000313" key="2">
    <source>
        <dbReference type="Proteomes" id="UP000054018"/>
    </source>
</evidence>
<reference evidence="1 2" key="1">
    <citation type="submission" date="2014-04" db="EMBL/GenBank/DDBJ databases">
        <authorList>
            <consortium name="DOE Joint Genome Institute"/>
            <person name="Kuo A."/>
            <person name="Kohler A."/>
            <person name="Costa M.D."/>
            <person name="Nagy L.G."/>
            <person name="Floudas D."/>
            <person name="Copeland A."/>
            <person name="Barry K.W."/>
            <person name="Cichocki N."/>
            <person name="Veneault-Fourrey C."/>
            <person name="LaButti K."/>
            <person name="Lindquist E.A."/>
            <person name="Lipzen A."/>
            <person name="Lundell T."/>
            <person name="Morin E."/>
            <person name="Murat C."/>
            <person name="Sun H."/>
            <person name="Tunlid A."/>
            <person name="Henrissat B."/>
            <person name="Grigoriev I.V."/>
            <person name="Hibbett D.S."/>
            <person name="Martin F."/>
            <person name="Nordberg H.P."/>
            <person name="Cantor M.N."/>
            <person name="Hua S.X."/>
        </authorList>
    </citation>
    <scope>NUCLEOTIDE SEQUENCE [LARGE SCALE GENOMIC DNA]</scope>
    <source>
        <strain evidence="1 2">441</strain>
    </source>
</reference>
<name>A0A0C9ZQC7_9AGAM</name>
<protein>
    <submittedName>
        <fullName evidence="1">Uncharacterized protein</fullName>
    </submittedName>
</protein>
<dbReference type="STRING" id="765257.A0A0C9ZQC7"/>
<gene>
    <name evidence="1" type="ORF">PISMIDRAFT_103155</name>
</gene>
<organism evidence="1 2">
    <name type="scientific">Pisolithus microcarpus 441</name>
    <dbReference type="NCBI Taxonomy" id="765257"/>
    <lineage>
        <taxon>Eukaryota</taxon>
        <taxon>Fungi</taxon>
        <taxon>Dikarya</taxon>
        <taxon>Basidiomycota</taxon>
        <taxon>Agaricomycotina</taxon>
        <taxon>Agaricomycetes</taxon>
        <taxon>Agaricomycetidae</taxon>
        <taxon>Boletales</taxon>
        <taxon>Sclerodermatineae</taxon>
        <taxon>Pisolithaceae</taxon>
        <taxon>Pisolithus</taxon>
    </lineage>
</organism>
<dbReference type="AlphaFoldDB" id="A0A0C9ZQC7"/>
<proteinExistence type="predicted"/>
<keyword evidence="2" id="KW-1185">Reference proteome</keyword>
<evidence type="ECO:0000313" key="1">
    <source>
        <dbReference type="EMBL" id="KIK21928.1"/>
    </source>
</evidence>
<dbReference type="OrthoDB" id="2656072at2759"/>